<dbReference type="Proteomes" id="UP000195208">
    <property type="component" value="Unassembled WGS sequence"/>
</dbReference>
<evidence type="ECO:0000256" key="3">
    <source>
        <dbReference type="ARBA" id="ARBA00023315"/>
    </source>
</evidence>
<evidence type="ECO:0000259" key="4">
    <source>
        <dbReference type="Pfam" id="PF01515"/>
    </source>
</evidence>
<dbReference type="AlphaFoldDB" id="A0A242VFT7"/>
<dbReference type="InterPro" id="IPR050500">
    <property type="entry name" value="Phos_Acetyltrans/Butyryltrans"/>
</dbReference>
<evidence type="ECO:0000313" key="5">
    <source>
        <dbReference type="EMBL" id="NJI03668.1"/>
    </source>
</evidence>
<dbReference type="GeneID" id="57691621"/>
<dbReference type="InterPro" id="IPR002505">
    <property type="entry name" value="PTA_PTB"/>
</dbReference>
<organism evidence="5 8">
    <name type="scientific">Staphylococcus agnetis</name>
    <dbReference type="NCBI Taxonomy" id="985762"/>
    <lineage>
        <taxon>Bacteria</taxon>
        <taxon>Bacillati</taxon>
        <taxon>Bacillota</taxon>
        <taxon>Bacilli</taxon>
        <taxon>Bacillales</taxon>
        <taxon>Staphylococcaceae</taxon>
        <taxon>Staphylococcus</taxon>
    </lineage>
</organism>
<protein>
    <submittedName>
        <fullName evidence="5">Phosphate butyryltransferase</fullName>
    </submittedName>
</protein>
<evidence type="ECO:0000256" key="2">
    <source>
        <dbReference type="ARBA" id="ARBA00022679"/>
    </source>
</evidence>
<dbReference type="SUPFAM" id="SSF53659">
    <property type="entry name" value="Isocitrate/Isopropylmalate dehydrogenase-like"/>
    <property type="match status" value="1"/>
</dbReference>
<dbReference type="PANTHER" id="PTHR43356:SF2">
    <property type="entry name" value="PHOSPHATE ACETYLTRANSFERASE"/>
    <property type="match status" value="1"/>
</dbReference>
<comment type="similarity">
    <text evidence="1">Belongs to the phosphate acetyltransferase and butyryltransferase family.</text>
</comment>
<reference evidence="5" key="2">
    <citation type="submission" date="2019-11" db="EMBL/GenBank/DDBJ databases">
        <title>Whole genome comparisons of Staphylococcus agnetis isolates from cattle and chickens.</title>
        <authorList>
            <person name="Rhoads D."/>
            <person name="Shwani A."/>
            <person name="Adkins P."/>
            <person name="Calcutt M."/>
            <person name="Middleton J."/>
        </authorList>
    </citation>
    <scope>NUCLEOTIDE SEQUENCE</scope>
    <source>
        <strain evidence="5">1387</strain>
    </source>
</reference>
<dbReference type="RefSeq" id="WP_082624725.1">
    <property type="nucleotide sequence ID" value="NZ_CP009623.1"/>
</dbReference>
<dbReference type="EMBL" id="WMFL01000088">
    <property type="protein sequence ID" value="NJI03668.1"/>
    <property type="molecule type" value="Genomic_DNA"/>
</dbReference>
<sequence length="300" mass="32986">MSFSTLFQNTHALEGNIALVNAVNESSIQVIHDVLTQTNATFTLYNDQDVSELIRSFELPAPMLKRIHIHTFDDEHSALSACLTDLDAQRVDILMKGLIPTSQILSAVLKHLRHTQGENYFLNHIACCDIPAYHKLLFISDVALNIHPSLEEHQKIIHNIKQFTHKLGYTDLKVALLSSVEKPSEKIPSSVHADQLKQYYANTNEIEGVVVDGPFALDNAIDKQSALLKGITSPVAGDADVIIVPQLDVGNALYKSLTYFGHAKVASLMIGTPYPIVLTSRADSVTNKTLSVLLALKTLA</sequence>
<evidence type="ECO:0000313" key="6">
    <source>
        <dbReference type="EMBL" id="OTW31207.1"/>
    </source>
</evidence>
<evidence type="ECO:0000313" key="7">
    <source>
        <dbReference type="Proteomes" id="UP000195208"/>
    </source>
</evidence>
<dbReference type="Gene3D" id="3.40.718.10">
    <property type="entry name" value="Isopropylmalate Dehydrogenase"/>
    <property type="match status" value="1"/>
</dbReference>
<dbReference type="Proteomes" id="UP000646308">
    <property type="component" value="Unassembled WGS sequence"/>
</dbReference>
<dbReference type="EMBL" id="NEFX01000011">
    <property type="protein sequence ID" value="OTW31207.1"/>
    <property type="molecule type" value="Genomic_DNA"/>
</dbReference>
<evidence type="ECO:0000256" key="1">
    <source>
        <dbReference type="ARBA" id="ARBA00005656"/>
    </source>
</evidence>
<dbReference type="OrthoDB" id="9774179at2"/>
<dbReference type="InterPro" id="IPR012147">
    <property type="entry name" value="P_Ac_Bu_trans"/>
</dbReference>
<proteinExistence type="inferred from homology"/>
<keyword evidence="2" id="KW-0808">Transferase</keyword>
<dbReference type="PIRSF" id="PIRSF000428">
    <property type="entry name" value="P_Ac_trans"/>
    <property type="match status" value="1"/>
</dbReference>
<evidence type="ECO:0000313" key="8">
    <source>
        <dbReference type="Proteomes" id="UP000646308"/>
    </source>
</evidence>
<comment type="caution">
    <text evidence="5">The sequence shown here is derived from an EMBL/GenBank/DDBJ whole genome shotgun (WGS) entry which is preliminary data.</text>
</comment>
<name>A0A242VFT7_9STAP</name>
<dbReference type="Pfam" id="PF01515">
    <property type="entry name" value="PTA_PTB"/>
    <property type="match status" value="1"/>
</dbReference>
<dbReference type="PANTHER" id="PTHR43356">
    <property type="entry name" value="PHOSPHATE ACETYLTRANSFERASE"/>
    <property type="match status" value="1"/>
</dbReference>
<feature type="domain" description="Phosphate acetyl/butaryl transferase" evidence="4">
    <location>
        <begin position="86"/>
        <end position="295"/>
    </location>
</feature>
<dbReference type="GO" id="GO:0016746">
    <property type="term" value="F:acyltransferase activity"/>
    <property type="evidence" value="ECO:0007669"/>
    <property type="project" value="UniProtKB-KW"/>
</dbReference>
<keyword evidence="7" id="KW-1185">Reference proteome</keyword>
<accession>A0A242VFT7</accession>
<dbReference type="GO" id="GO:0006085">
    <property type="term" value="P:acetyl-CoA biosynthetic process"/>
    <property type="evidence" value="ECO:0007669"/>
    <property type="project" value="UniProtKB-UniPathway"/>
</dbReference>
<reference evidence="6 7" key="1">
    <citation type="submission" date="2017-04" db="EMBL/GenBank/DDBJ databases">
        <title>Staphylococcus agnetis, a potential pathogen in the broiler production.</title>
        <authorList>
            <person name="Poulsen L."/>
        </authorList>
    </citation>
    <scope>NUCLEOTIDE SEQUENCE [LARGE SCALE GENOMIC DNA]</scope>
    <source>
        <strain evidence="6 7">723_310714_2_2_spleen</strain>
    </source>
</reference>
<keyword evidence="3" id="KW-0012">Acyltransferase</keyword>
<gene>
    <name evidence="6" type="ORF">B9M88_05785</name>
    <name evidence="5" type="ORF">GLV84_12580</name>
</gene>